<feature type="domain" description="TATA element modulatory factor 1 TATA binding" evidence="6">
    <location>
        <begin position="777"/>
        <end position="883"/>
    </location>
</feature>
<dbReference type="Pfam" id="PF12325">
    <property type="entry name" value="TMF_TATA_bd"/>
    <property type="match status" value="1"/>
</dbReference>
<dbReference type="OrthoDB" id="74178at2759"/>
<dbReference type="AlphaFoldDB" id="A0A1I8N2T1"/>
<feature type="coiled-coil region" evidence="4">
    <location>
        <begin position="603"/>
        <end position="694"/>
    </location>
</feature>
<dbReference type="GO" id="GO:0005783">
    <property type="term" value="C:endoplasmic reticulum"/>
    <property type="evidence" value="ECO:0007669"/>
    <property type="project" value="TreeGrafter"/>
</dbReference>
<feature type="region of interest" description="Disordered" evidence="5">
    <location>
        <begin position="192"/>
        <end position="250"/>
    </location>
</feature>
<organism evidence="7">
    <name type="scientific">Musca domestica</name>
    <name type="common">House fly</name>
    <dbReference type="NCBI Taxonomy" id="7370"/>
    <lineage>
        <taxon>Eukaryota</taxon>
        <taxon>Metazoa</taxon>
        <taxon>Ecdysozoa</taxon>
        <taxon>Arthropoda</taxon>
        <taxon>Hexapoda</taxon>
        <taxon>Insecta</taxon>
        <taxon>Pterygota</taxon>
        <taxon>Neoptera</taxon>
        <taxon>Endopterygota</taxon>
        <taxon>Diptera</taxon>
        <taxon>Brachycera</taxon>
        <taxon>Muscomorpha</taxon>
        <taxon>Muscoidea</taxon>
        <taxon>Muscidae</taxon>
        <taxon>Musca</taxon>
    </lineage>
</organism>
<dbReference type="InterPro" id="IPR022092">
    <property type="entry name" value="TMF_DNA-bd"/>
</dbReference>
<protein>
    <recommendedName>
        <fullName evidence="6">TATA element modulatory factor 1 TATA binding domain-containing protein</fullName>
    </recommendedName>
</protein>
<dbReference type="VEuPathDB" id="VectorBase:MDOA010939"/>
<dbReference type="PANTHER" id="PTHR46515">
    <property type="entry name" value="TATA ELEMENT MODULATORY FACTOR TMF1"/>
    <property type="match status" value="1"/>
</dbReference>
<accession>A0A1I8N2T1</accession>
<evidence type="ECO:0000256" key="2">
    <source>
        <dbReference type="ARBA" id="ARBA00023034"/>
    </source>
</evidence>
<evidence type="ECO:0000313" key="7">
    <source>
        <dbReference type="EnsemblMetazoa" id="MDOA010939-PB"/>
    </source>
</evidence>
<proteinExistence type="predicted"/>
<dbReference type="GO" id="GO:0005794">
    <property type="term" value="C:Golgi apparatus"/>
    <property type="evidence" value="ECO:0007669"/>
    <property type="project" value="UniProtKB-SubCell"/>
</dbReference>
<name>A0A1I8N2T1_MUSDO</name>
<sequence>MSWFDTKNFASLAKALKEAQKKIDKVLDIQEEDADNVGTTQCENDVVDVSENKNTSTALTLDSSVGILSAEQTTLCPDERDGSESVDVLVTGDMTSDSGTVFPDAATESIVIIGSSGDVCPDDSNQKGEAETDVDKSKKVEKKCNQNIRDEVSYELQTIDSDSTQSFEDVQLNLTKSDQSFSIDEKVYVSNTPSAQTSNDEMETATSSDIEIISNPSTTTRTSPQKDEKNANVGIKPKGTPGESSAKVGHCREPSEISMFSIDSPSEDEVEKLLKRISELNSIVEARELRLLQSEQRNSELQERNNELLSLINEDGMPPTEEYTKRLSALEKKFQNCIRERDTLRAEIKELQGKIPKNDLNNALTESQNMVAELRQEGEKLSKEILQQSNIIKKLRSKEKSVEVQIKSMTDQLSASNEEVDRLKKTLSAKEDVERTQIEAVHKMSSDNQKLEKENSSLRSKLEDTQQKLITLQHSFEAVKVELQQRSKQHSDLSISRTAIQAIEKEKSQLQAENQELQKQLQEFADKLRSTELTAIRKEQQLREENRSLMNRLEAAELRAESSTHEISQTTIPLMRHLESLQQTLNQRTNKWNKEEKFLLDKLDAAKTRLQSLEHIEETSKEQIELLRSRCQDLEDKLSNAIMKEEQCKINLQLEMNKRETDYSRKLSELMQELEQTRSRIRVLEENLDEAESRLTASVECLQHEREQTAPSFSELRNSVSVDANRHSPTASGGVNSIEDGGSIDWQHQEDDFDCISNPGGRPVAGQGLNFHFIAANTTNNFEYLQSMLKQREGELAQTQWELSRVQVEKNVLQEELAQLSLEMENIKDKIQSYELMENNYNDLQTRYDALLQMYGEKVERCEELEMDLNECKEAYRIQIQDLLKMKT</sequence>
<evidence type="ECO:0000259" key="6">
    <source>
        <dbReference type="Pfam" id="PF12325"/>
    </source>
</evidence>
<dbReference type="STRING" id="7370.A0A1I8N2T1"/>
<gene>
    <name evidence="7" type="primary">101893888</name>
</gene>
<feature type="coiled-coil region" evidence="4">
    <location>
        <begin position="284"/>
        <end position="468"/>
    </location>
</feature>
<feature type="coiled-coil region" evidence="4">
    <location>
        <begin position="493"/>
        <end position="566"/>
    </location>
</feature>
<dbReference type="RefSeq" id="XP_011295314.2">
    <property type="nucleotide sequence ID" value="XM_011297012.3"/>
</dbReference>
<dbReference type="InterPro" id="IPR022091">
    <property type="entry name" value="TMF_TATA-bd"/>
</dbReference>
<evidence type="ECO:0000256" key="4">
    <source>
        <dbReference type="SAM" id="Coils"/>
    </source>
</evidence>
<comment type="subcellular location">
    <subcellularLocation>
        <location evidence="1">Golgi apparatus</location>
    </subcellularLocation>
</comment>
<dbReference type="InterPro" id="IPR052602">
    <property type="entry name" value="Growth_transcription_reg"/>
</dbReference>
<dbReference type="Pfam" id="PF12329">
    <property type="entry name" value="TMF_DNA_bd"/>
    <property type="match status" value="1"/>
</dbReference>
<evidence type="ECO:0000256" key="3">
    <source>
        <dbReference type="ARBA" id="ARBA00023054"/>
    </source>
</evidence>
<dbReference type="VEuPathDB" id="VectorBase:MDOMA2_007735"/>
<evidence type="ECO:0000256" key="5">
    <source>
        <dbReference type="SAM" id="MobiDB-lite"/>
    </source>
</evidence>
<reference evidence="7" key="1">
    <citation type="submission" date="2020-05" db="UniProtKB">
        <authorList>
            <consortium name="EnsemblMetazoa"/>
        </authorList>
    </citation>
    <scope>IDENTIFICATION</scope>
    <source>
        <strain evidence="7">Aabys</strain>
    </source>
</reference>
<keyword evidence="3 4" id="KW-0175">Coiled coil</keyword>
<feature type="compositionally biased region" description="Polar residues" evidence="5">
    <location>
        <begin position="192"/>
        <end position="223"/>
    </location>
</feature>
<feature type="region of interest" description="Disordered" evidence="5">
    <location>
        <begin position="117"/>
        <end position="136"/>
    </location>
</feature>
<dbReference type="PANTHER" id="PTHR46515:SF1">
    <property type="entry name" value="TATA ELEMENT MODULATORY FACTOR"/>
    <property type="match status" value="1"/>
</dbReference>
<keyword evidence="2" id="KW-0333">Golgi apparatus</keyword>
<dbReference type="EnsemblMetazoa" id="MDOA010939-RB">
    <property type="protein sequence ID" value="MDOA010939-PB"/>
    <property type="gene ID" value="MDOA010939"/>
</dbReference>
<evidence type="ECO:0000256" key="1">
    <source>
        <dbReference type="ARBA" id="ARBA00004555"/>
    </source>
</evidence>
<feature type="compositionally biased region" description="Basic and acidic residues" evidence="5">
    <location>
        <begin position="124"/>
        <end position="136"/>
    </location>
</feature>
<feature type="coiled-coil region" evidence="4">
    <location>
        <begin position="796"/>
        <end position="875"/>
    </location>
</feature>